<name>A0A1E4TT31_PACTA</name>
<keyword evidence="5" id="KW-0539">Nucleus</keyword>
<feature type="compositionally biased region" description="Polar residues" evidence="6">
    <location>
        <begin position="210"/>
        <end position="227"/>
    </location>
</feature>
<protein>
    <recommendedName>
        <fullName evidence="9">Transcriptional regulatory protein SDS3</fullName>
    </recommendedName>
</protein>
<evidence type="ECO:0000313" key="8">
    <source>
        <dbReference type="Proteomes" id="UP000094236"/>
    </source>
</evidence>
<dbReference type="SUPFAM" id="SSF81995">
    <property type="entry name" value="beta-sandwich domain of Sec23/24"/>
    <property type="match status" value="1"/>
</dbReference>
<proteinExistence type="predicted"/>
<evidence type="ECO:0000256" key="1">
    <source>
        <dbReference type="ARBA" id="ARBA00004123"/>
    </source>
</evidence>
<keyword evidence="8" id="KW-1185">Reference proteome</keyword>
<evidence type="ECO:0008006" key="9">
    <source>
        <dbReference type="Google" id="ProtNLM"/>
    </source>
</evidence>
<keyword evidence="4" id="KW-0804">Transcription</keyword>
<evidence type="ECO:0000256" key="4">
    <source>
        <dbReference type="ARBA" id="ARBA00023163"/>
    </source>
</evidence>
<organism evidence="7 8">
    <name type="scientific">Pachysolen tannophilus NRRL Y-2460</name>
    <dbReference type="NCBI Taxonomy" id="669874"/>
    <lineage>
        <taxon>Eukaryota</taxon>
        <taxon>Fungi</taxon>
        <taxon>Dikarya</taxon>
        <taxon>Ascomycota</taxon>
        <taxon>Saccharomycotina</taxon>
        <taxon>Pichiomycetes</taxon>
        <taxon>Pachysolenaceae</taxon>
        <taxon>Pachysolen</taxon>
    </lineage>
</organism>
<dbReference type="AlphaFoldDB" id="A0A1E4TT31"/>
<dbReference type="PANTHER" id="PTHR21964">
    <property type="entry name" value="BREAST CANCER METASTASIS-SUPPRESSOR 1"/>
    <property type="match status" value="1"/>
</dbReference>
<dbReference type="Pfam" id="PF08598">
    <property type="entry name" value="Sds3"/>
    <property type="match status" value="1"/>
</dbReference>
<keyword evidence="2" id="KW-0678">Repressor</keyword>
<feature type="region of interest" description="Disordered" evidence="6">
    <location>
        <begin position="328"/>
        <end position="379"/>
    </location>
</feature>
<accession>A0A1E4TT31</accession>
<keyword evidence="3" id="KW-0805">Transcription regulation</keyword>
<reference evidence="8" key="1">
    <citation type="submission" date="2016-05" db="EMBL/GenBank/DDBJ databases">
        <title>Comparative genomics of biotechnologically important yeasts.</title>
        <authorList>
            <consortium name="DOE Joint Genome Institute"/>
            <person name="Riley R."/>
            <person name="Haridas S."/>
            <person name="Wolfe K.H."/>
            <person name="Lopes M.R."/>
            <person name="Hittinger C.T."/>
            <person name="Goker M."/>
            <person name="Salamov A."/>
            <person name="Wisecaver J."/>
            <person name="Long T.M."/>
            <person name="Aerts A.L."/>
            <person name="Barry K."/>
            <person name="Choi C."/>
            <person name="Clum A."/>
            <person name="Coughlan A.Y."/>
            <person name="Deshpande S."/>
            <person name="Douglass A.P."/>
            <person name="Hanson S.J."/>
            <person name="Klenk H.-P."/>
            <person name="Labutti K."/>
            <person name="Lapidus A."/>
            <person name="Lindquist E."/>
            <person name="Lipzen A."/>
            <person name="Meier-Kolthoff J.P."/>
            <person name="Ohm R.A."/>
            <person name="Otillar R.P."/>
            <person name="Pangilinan J."/>
            <person name="Peng Y."/>
            <person name="Rokas A."/>
            <person name="Rosa C.A."/>
            <person name="Scheuner C."/>
            <person name="Sibirny A.A."/>
            <person name="Slot J.C."/>
            <person name="Stielow J.B."/>
            <person name="Sun H."/>
            <person name="Kurtzman C.P."/>
            <person name="Blackwell M."/>
            <person name="Grigoriev I.V."/>
            <person name="Jeffries T.W."/>
        </authorList>
    </citation>
    <scope>NUCLEOTIDE SEQUENCE [LARGE SCALE GENOMIC DNA]</scope>
    <source>
        <strain evidence="8">NRRL Y-2460</strain>
    </source>
</reference>
<sequence>MIINGEHGAPNTNNINHSMPQLPMIHQAQVQAQAQHQQALAQFHHQQQQAQAQAQAAAAVQVQAQAPAPVPIPTQNQTAVKRDKRRHTIANKLKKLDEKFLEEKDLYYRSNLHDLQMTLSTLHSNSNPLYLTKIQDYRELRDAELTRLRIAEEYDVFTTMNIFKEEYAKNKENYNNLIKQVKQKIYEVISNKISKLQEDKALMEVASSVTSTSGNINYSNNMTLHGTNNGGSSANSGYVSRSRRREDSQRKRVANGDTDYESTGYDSAGGGTSSRNNGSHYRHSNYNSSGNNNSNTNNGSNNKRQKVATATEDDLEQATMDELDELLYGTGSETPGQHSTRSTTTSGARHSSSHNHHTKKSKTPGDGLKSLDENEISEDLKIIKKIG</sequence>
<feature type="compositionally biased region" description="Polar residues" evidence="6">
    <location>
        <begin position="331"/>
        <end position="349"/>
    </location>
</feature>
<feature type="region of interest" description="Disordered" evidence="6">
    <location>
        <begin position="210"/>
        <end position="311"/>
    </location>
</feature>
<dbReference type="STRING" id="669874.A0A1E4TT31"/>
<evidence type="ECO:0000256" key="6">
    <source>
        <dbReference type="SAM" id="MobiDB-lite"/>
    </source>
</evidence>
<evidence type="ECO:0000256" key="3">
    <source>
        <dbReference type="ARBA" id="ARBA00023015"/>
    </source>
</evidence>
<evidence type="ECO:0000313" key="7">
    <source>
        <dbReference type="EMBL" id="ODV94897.1"/>
    </source>
</evidence>
<dbReference type="SMART" id="SM01401">
    <property type="entry name" value="Sds3"/>
    <property type="match status" value="1"/>
</dbReference>
<dbReference type="GO" id="GO:0010468">
    <property type="term" value="P:regulation of gene expression"/>
    <property type="evidence" value="ECO:0007669"/>
    <property type="project" value="UniProtKB-ARBA"/>
</dbReference>
<gene>
    <name evidence="7" type="ORF">PACTADRAFT_34647</name>
</gene>
<dbReference type="InterPro" id="IPR013907">
    <property type="entry name" value="Sds3"/>
</dbReference>
<evidence type="ECO:0000256" key="2">
    <source>
        <dbReference type="ARBA" id="ARBA00022491"/>
    </source>
</evidence>
<dbReference type="EMBL" id="KV454015">
    <property type="protein sequence ID" value="ODV94897.1"/>
    <property type="molecule type" value="Genomic_DNA"/>
</dbReference>
<feature type="compositionally biased region" description="Basic residues" evidence="6">
    <location>
        <begin position="351"/>
        <end position="362"/>
    </location>
</feature>
<feature type="compositionally biased region" description="Low complexity" evidence="6">
    <location>
        <begin position="276"/>
        <end position="302"/>
    </location>
</feature>
<evidence type="ECO:0000256" key="5">
    <source>
        <dbReference type="ARBA" id="ARBA00023242"/>
    </source>
</evidence>
<comment type="subcellular location">
    <subcellularLocation>
        <location evidence="1">Nucleus</location>
    </subcellularLocation>
</comment>
<dbReference type="OrthoDB" id="70376at2759"/>
<dbReference type="GO" id="GO:0005654">
    <property type="term" value="C:nucleoplasm"/>
    <property type="evidence" value="ECO:0007669"/>
    <property type="project" value="UniProtKB-ARBA"/>
</dbReference>
<dbReference type="Proteomes" id="UP000094236">
    <property type="component" value="Unassembled WGS sequence"/>
</dbReference>